<evidence type="ECO:0000256" key="9">
    <source>
        <dbReference type="ARBA" id="ARBA00041763"/>
    </source>
</evidence>
<dbReference type="AlphaFoldDB" id="A0A2A6CVH7"/>
<dbReference type="SUPFAM" id="SSF53927">
    <property type="entry name" value="Cytidine deaminase-like"/>
    <property type="match status" value="1"/>
</dbReference>
<dbReference type="PANTHER" id="PTHR11086:SF18">
    <property type="entry name" value="DEOXYCYTIDYLATE DEAMINASE"/>
    <property type="match status" value="1"/>
</dbReference>
<keyword evidence="6" id="KW-0862">Zinc</keyword>
<dbReference type="InterPro" id="IPR035105">
    <property type="entry name" value="Deoxycytidylate_deaminase_dom"/>
</dbReference>
<protein>
    <recommendedName>
        <fullName evidence="11">Probable deoxycytidylate deaminase</fullName>
        <ecNumber evidence="8">3.5.4.12</ecNumber>
    </recommendedName>
    <alternativeName>
        <fullName evidence="9">dCMP deaminase</fullName>
    </alternativeName>
</protein>
<dbReference type="InterPro" id="IPR002125">
    <property type="entry name" value="CMP_dCMP_dom"/>
</dbReference>
<dbReference type="CDD" id="cd01286">
    <property type="entry name" value="deoxycytidylate_deaminase"/>
    <property type="match status" value="1"/>
</dbReference>
<comment type="similarity">
    <text evidence="2">Belongs to the cytidine and deoxycytidylate deaminase family.</text>
</comment>
<organism evidence="13 14">
    <name type="scientific">Pristionchus pacificus</name>
    <name type="common">Parasitic nematode worm</name>
    <dbReference type="NCBI Taxonomy" id="54126"/>
    <lineage>
        <taxon>Eukaryota</taxon>
        <taxon>Metazoa</taxon>
        <taxon>Ecdysozoa</taxon>
        <taxon>Nematoda</taxon>
        <taxon>Chromadorea</taxon>
        <taxon>Rhabditida</taxon>
        <taxon>Rhabditina</taxon>
        <taxon>Diplogasteromorpha</taxon>
        <taxon>Diplogasteroidea</taxon>
        <taxon>Neodiplogasteridae</taxon>
        <taxon>Pristionchus</taxon>
    </lineage>
</organism>
<dbReference type="OrthoDB" id="6710946at2759"/>
<keyword evidence="4" id="KW-0545">Nucleotide biosynthesis</keyword>
<comment type="function">
    <text evidence="7">Supplies the nucleotide substrate for thymidylate synthetase.</text>
</comment>
<dbReference type="Pfam" id="PF00383">
    <property type="entry name" value="dCMP_cyt_deam_1"/>
    <property type="match status" value="1"/>
</dbReference>
<dbReference type="PANTHER" id="PTHR11086">
    <property type="entry name" value="DEOXYCYTIDYLATE DEAMINASE-RELATED"/>
    <property type="match status" value="1"/>
</dbReference>
<dbReference type="InterPro" id="IPR016192">
    <property type="entry name" value="APOBEC/CMP_deaminase_Zn-bd"/>
</dbReference>
<evidence type="ECO:0000256" key="10">
    <source>
        <dbReference type="ARBA" id="ARBA00052978"/>
    </source>
</evidence>
<evidence type="ECO:0000256" key="6">
    <source>
        <dbReference type="ARBA" id="ARBA00022833"/>
    </source>
</evidence>
<evidence type="ECO:0000256" key="11">
    <source>
        <dbReference type="ARBA" id="ARBA00071625"/>
    </source>
</evidence>
<dbReference type="Proteomes" id="UP000005239">
    <property type="component" value="Unassembled WGS sequence"/>
</dbReference>
<keyword evidence="3" id="KW-0479">Metal-binding</keyword>
<dbReference type="InterPro" id="IPR016193">
    <property type="entry name" value="Cytidine_deaminase-like"/>
</dbReference>
<evidence type="ECO:0000256" key="8">
    <source>
        <dbReference type="ARBA" id="ARBA00038938"/>
    </source>
</evidence>
<dbReference type="Gene3D" id="3.40.140.10">
    <property type="entry name" value="Cytidine Deaminase, domain 2"/>
    <property type="match status" value="1"/>
</dbReference>
<evidence type="ECO:0000256" key="1">
    <source>
        <dbReference type="ARBA" id="ARBA00001947"/>
    </source>
</evidence>
<dbReference type="GO" id="GO:0004132">
    <property type="term" value="F:dCMP deaminase activity"/>
    <property type="evidence" value="ECO:0000318"/>
    <property type="project" value="GO_Central"/>
</dbReference>
<feature type="domain" description="CMP/dCMP-type deaminase" evidence="12">
    <location>
        <begin position="734"/>
        <end position="865"/>
    </location>
</feature>
<dbReference type="PROSITE" id="PS00903">
    <property type="entry name" value="CYT_DCMP_DEAMINASES_1"/>
    <property type="match status" value="1"/>
</dbReference>
<evidence type="ECO:0000256" key="7">
    <source>
        <dbReference type="ARBA" id="ARBA00037036"/>
    </source>
</evidence>
<dbReference type="SUPFAM" id="SSF50978">
    <property type="entry name" value="WD40 repeat-like"/>
    <property type="match status" value="1"/>
</dbReference>
<dbReference type="GO" id="GO:0005737">
    <property type="term" value="C:cytoplasm"/>
    <property type="evidence" value="ECO:0000318"/>
    <property type="project" value="GO_Central"/>
</dbReference>
<keyword evidence="5" id="KW-0378">Hydrolase</keyword>
<dbReference type="PROSITE" id="PS51747">
    <property type="entry name" value="CYT_DCMP_DEAMINASES_2"/>
    <property type="match status" value="1"/>
</dbReference>
<evidence type="ECO:0000256" key="3">
    <source>
        <dbReference type="ARBA" id="ARBA00022723"/>
    </source>
</evidence>
<evidence type="ECO:0000313" key="13">
    <source>
        <dbReference type="EnsemblMetazoa" id="PPA21206.1"/>
    </source>
</evidence>
<evidence type="ECO:0000256" key="5">
    <source>
        <dbReference type="ARBA" id="ARBA00022801"/>
    </source>
</evidence>
<dbReference type="GO" id="GO:0006226">
    <property type="term" value="P:dUMP biosynthetic process"/>
    <property type="evidence" value="ECO:0000318"/>
    <property type="project" value="GO_Central"/>
</dbReference>
<comment type="cofactor">
    <cofactor evidence="1">
        <name>Zn(2+)</name>
        <dbReference type="ChEBI" id="CHEBI:29105"/>
    </cofactor>
</comment>
<reference evidence="13" key="2">
    <citation type="submission" date="2022-06" db="UniProtKB">
        <authorList>
            <consortium name="EnsemblMetazoa"/>
        </authorList>
    </citation>
    <scope>IDENTIFICATION</scope>
    <source>
        <strain evidence="13">PS312</strain>
    </source>
</reference>
<proteinExistence type="inferred from homology"/>
<dbReference type="InterPro" id="IPR036322">
    <property type="entry name" value="WD40_repeat_dom_sf"/>
</dbReference>
<comment type="catalytic activity">
    <reaction evidence="10">
        <text>dCMP + H2O + H(+) = dUMP + NH4(+)</text>
        <dbReference type="Rhea" id="RHEA:22924"/>
        <dbReference type="ChEBI" id="CHEBI:15377"/>
        <dbReference type="ChEBI" id="CHEBI:15378"/>
        <dbReference type="ChEBI" id="CHEBI:28938"/>
        <dbReference type="ChEBI" id="CHEBI:57566"/>
        <dbReference type="ChEBI" id="CHEBI:246422"/>
        <dbReference type="EC" id="3.5.4.12"/>
    </reaction>
</comment>
<keyword evidence="14" id="KW-1185">Reference proteome</keyword>
<dbReference type="SMR" id="A0A2A6CVH7"/>
<dbReference type="InterPro" id="IPR015517">
    <property type="entry name" value="dCMP_deaminase-rel"/>
</dbReference>
<dbReference type="EC" id="3.5.4.12" evidence="8"/>
<accession>A0A8R1YJ42</accession>
<gene>
    <name evidence="13" type="primary">WBGene00110760</name>
</gene>
<evidence type="ECO:0000256" key="2">
    <source>
        <dbReference type="ARBA" id="ARBA00006576"/>
    </source>
</evidence>
<evidence type="ECO:0000256" key="4">
    <source>
        <dbReference type="ARBA" id="ARBA00022727"/>
    </source>
</evidence>
<dbReference type="GO" id="GO:0008270">
    <property type="term" value="F:zinc ion binding"/>
    <property type="evidence" value="ECO:0007669"/>
    <property type="project" value="InterPro"/>
</dbReference>
<evidence type="ECO:0000313" key="14">
    <source>
        <dbReference type="Proteomes" id="UP000005239"/>
    </source>
</evidence>
<name>A0A2A6CVH7_PRIPA</name>
<dbReference type="EnsemblMetazoa" id="PPA21206.1">
    <property type="protein sequence ID" value="PPA21206.1"/>
    <property type="gene ID" value="WBGene00110760"/>
</dbReference>
<evidence type="ECO:0000259" key="12">
    <source>
        <dbReference type="PROSITE" id="PS51747"/>
    </source>
</evidence>
<sequence>MVESTPPHCLQSQRNVIQKKDMLISACGDSIVIQKGSDAEKRKKRQIFPEPIRFLLSIGDEKAIFFAMSSNKIALFQMKKNMPIVMFNVDDGIIGHGEVKVKKNEENGREFKLTLIIPLTFRSGTLRKMRLTVHILDSKIVKQKLKCVEEMRMENEDLKMCVSLGSNALFGVYEDTVVKSDGFVTRVGEPSLKKKRRIAVAGRDLWLGNMIMATENGSIRVVQVKDDEENENDSLRILSKGECVPPFCAVRCRQPTIIISTENTVFVGTQRGEVHCLNEQLECIHKYEMEGGPINCLKVDENDVGFLWIGFDSGEMRRMEYLNDISGGSECDEDGISNNPNKKTKIVVRRAKLSETELECLEKGCYYKTLSSRAFEMHLRRTHRTTFVLAGLVLRCQCGFNAISWYHSQQCNAPNLRVIRKHDFGPIRTLADKKVTPQCISCEVYPTTVYGYANHLYMAHHTFLDKIPYFLRCGVCKGEFYTRHECLMHSKKCKSRFYKLLLVGEVEEEKNETEMDQMVESTLPHPLPLQRCVIQKKDMLISACGDSIVIQKGSDAEKRKKRQIFPEPIRFLLSIGNEKAIFFAMSSNKIALFLMKKNMPIVMFNVDDGIIGHGEVKVKKNEENGREFKLTLIIPLTFRSGTLRKMRLTVHILDTKIVKQRLKCMEEMRMEGEEMKMDVVMRDEDAPPHPPVMNIPVKDHVKTIMAKYLLSFVMTSPSNGCSTQSDAAREGYLEWDEYFMGIAILTGQRSKDPNTQVGCVLVDARYRVVAAGYNGMPWGCADSAMPWGRNGDEPMEDKNTYVCHAEMNAVMNKNCVDLEGCRLYTTLFPCNECAKIVVQSRVKEVIYLTDRESWKMDAAKRLFDTVGITYSQFKPKRDTVTIDYTKHF</sequence>
<dbReference type="GO" id="GO:0006231">
    <property type="term" value="P:dTMP biosynthetic process"/>
    <property type="evidence" value="ECO:0000318"/>
    <property type="project" value="GO_Central"/>
</dbReference>
<dbReference type="FunFam" id="3.40.140.10:FF:000021">
    <property type="entry name" value="Deoxycytidylate deaminase"/>
    <property type="match status" value="1"/>
</dbReference>
<accession>A0A2A6CVH7</accession>
<reference evidence="14" key="1">
    <citation type="journal article" date="2008" name="Nat. Genet.">
        <title>The Pristionchus pacificus genome provides a unique perspective on nematode lifestyle and parasitism.</title>
        <authorList>
            <person name="Dieterich C."/>
            <person name="Clifton S.W."/>
            <person name="Schuster L.N."/>
            <person name="Chinwalla A."/>
            <person name="Delehaunty K."/>
            <person name="Dinkelacker I."/>
            <person name="Fulton L."/>
            <person name="Fulton R."/>
            <person name="Godfrey J."/>
            <person name="Minx P."/>
            <person name="Mitreva M."/>
            <person name="Roeseler W."/>
            <person name="Tian H."/>
            <person name="Witte H."/>
            <person name="Yang S.P."/>
            <person name="Wilson R.K."/>
            <person name="Sommer R.J."/>
        </authorList>
    </citation>
    <scope>NUCLEOTIDE SEQUENCE [LARGE SCALE GENOMIC DNA]</scope>
    <source>
        <strain evidence="14">PS312</strain>
    </source>
</reference>